<dbReference type="EMBL" id="BLXT01006818">
    <property type="protein sequence ID" value="GFO33599.1"/>
    <property type="molecule type" value="Genomic_DNA"/>
</dbReference>
<keyword evidence="2" id="KW-1185">Reference proteome</keyword>
<evidence type="ECO:0000313" key="1">
    <source>
        <dbReference type="EMBL" id="GFO33599.1"/>
    </source>
</evidence>
<evidence type="ECO:0000313" key="2">
    <source>
        <dbReference type="Proteomes" id="UP000735302"/>
    </source>
</evidence>
<organism evidence="1 2">
    <name type="scientific">Plakobranchus ocellatus</name>
    <dbReference type="NCBI Taxonomy" id="259542"/>
    <lineage>
        <taxon>Eukaryota</taxon>
        <taxon>Metazoa</taxon>
        <taxon>Spiralia</taxon>
        <taxon>Lophotrochozoa</taxon>
        <taxon>Mollusca</taxon>
        <taxon>Gastropoda</taxon>
        <taxon>Heterobranchia</taxon>
        <taxon>Euthyneura</taxon>
        <taxon>Panpulmonata</taxon>
        <taxon>Sacoglossa</taxon>
        <taxon>Placobranchoidea</taxon>
        <taxon>Plakobranchidae</taxon>
        <taxon>Plakobranchus</taxon>
    </lineage>
</organism>
<name>A0AAV4CP16_9GAST</name>
<accession>A0AAV4CP16</accession>
<comment type="caution">
    <text evidence="1">The sequence shown here is derived from an EMBL/GenBank/DDBJ whole genome shotgun (WGS) entry which is preliminary data.</text>
</comment>
<proteinExistence type="predicted"/>
<sequence length="105" mass="11757">MSSAYMPMFPTREGTEAYTSFEEYKGGKWGAIRPLRPTLISIPTSLTTIYLAKTQGTTVSTCMAPNYANLFRGTIEKQLLGTSPGKSLIWLGYIDFIFSMWIQGR</sequence>
<reference evidence="1 2" key="1">
    <citation type="journal article" date="2021" name="Elife">
        <title>Chloroplast acquisition without the gene transfer in kleptoplastic sea slugs, Plakobranchus ocellatus.</title>
        <authorList>
            <person name="Maeda T."/>
            <person name="Takahashi S."/>
            <person name="Yoshida T."/>
            <person name="Shimamura S."/>
            <person name="Takaki Y."/>
            <person name="Nagai Y."/>
            <person name="Toyoda A."/>
            <person name="Suzuki Y."/>
            <person name="Arimoto A."/>
            <person name="Ishii H."/>
            <person name="Satoh N."/>
            <person name="Nishiyama T."/>
            <person name="Hasebe M."/>
            <person name="Maruyama T."/>
            <person name="Minagawa J."/>
            <person name="Obokata J."/>
            <person name="Shigenobu S."/>
        </authorList>
    </citation>
    <scope>NUCLEOTIDE SEQUENCE [LARGE SCALE GENOMIC DNA]</scope>
</reference>
<gene>
    <name evidence="1" type="ORF">PoB_006010400</name>
</gene>
<protein>
    <submittedName>
        <fullName evidence="1">Uncharacterized protein</fullName>
    </submittedName>
</protein>
<dbReference type="AlphaFoldDB" id="A0AAV4CP16"/>
<dbReference type="Proteomes" id="UP000735302">
    <property type="component" value="Unassembled WGS sequence"/>
</dbReference>